<keyword evidence="8" id="KW-0653">Protein transport</keyword>
<dbReference type="SMART" id="SM00382">
    <property type="entry name" value="AAA"/>
    <property type="match status" value="1"/>
</dbReference>
<comment type="function">
    <text evidence="12">Necessary for flagellar biosynthesis. May be involved in translocation of the flagellum.</text>
</comment>
<comment type="subcellular location">
    <subcellularLocation>
        <location evidence="1">Cell membrane</location>
        <topology evidence="1">Peripheral membrane protein</topology>
        <orientation evidence="1">Cytoplasmic side</orientation>
    </subcellularLocation>
</comment>
<dbReference type="NCBIfam" id="TIGR03499">
    <property type="entry name" value="FlhF"/>
    <property type="match status" value="1"/>
</dbReference>
<keyword evidence="17" id="KW-0969">Cilium</keyword>
<keyword evidence="7" id="KW-1005">Bacterial flagellum biogenesis</keyword>
<dbReference type="InterPro" id="IPR047040">
    <property type="entry name" value="FlhF__GTPase_dom"/>
</dbReference>
<dbReference type="NCBIfam" id="NF011312">
    <property type="entry name" value="PRK14723.1"/>
    <property type="match status" value="1"/>
</dbReference>
<proteinExistence type="inferred from homology"/>
<dbReference type="Proteomes" id="UP000318141">
    <property type="component" value="Unassembled WGS sequence"/>
</dbReference>
<evidence type="ECO:0000256" key="5">
    <source>
        <dbReference type="ARBA" id="ARBA00022475"/>
    </source>
</evidence>
<sequence length="838" mass="87969">MSVAKFVAANGREALRQVREAMGPDAVVLSNRTVEGGVEIVAMSDRELDTLSTSAPAYQPPAMPALAAPMAAPMADGDALGDLRGELQSMRALIERQLGAAAAPALPAVSAATDPMRESLFDWLVGAGFSAQLARTLLARLPAGYDRQAAMAWMRREIASKVPVLADEDALFGQGGVLALVGPTGVGKTTTTAKLAARFVLKHGADKLALLTTDTFRIGAHEQLRIYGDILGVPVHAVKDAADLRLALDALAQKDLVIIDTVGMSQRDRNLSEQIAMLAGAPAPVQRVLLLNGASHGDTLNEVVHAYRHDATPGGGVDGCIISKLDEATHLGSVLDVVIRHRLPVFYASTGQRVPEHLELARGDALVERAFLMPRRGSVFADAQAARRAAETAEAGEGRAGAGTDVLRAIADSGHAVGACVTALREGPYGFDVLRELWARRAAGAADFALRPLAQRVREAMCHDVGRLSDRYVLAAQVTLPCAVPGRRTPQPWQHTVWLADRDGMPIGASVTPAGRTQQCAEWETEMADWRAAIATRRTLVHLADALPAAAVLQRWQGAGERWLAGARKTTRVLCDGAAWKLDALGDTLTFHAVDEVELRGRAAMLWVAQASVRVIEGQTRGARPAQADGGIDAGLLVVRAIDRDNGQTLAVDYLLADPALAIEGARIARWARFGEQAALQCRTLRHALDQLGQGAEAGVPDASSLFALQAGLTALRLAHAPDAAAVDCLSRLAGRTAGKDASPGAAALLEGIGRLLALMDVLENFPGRAAPVAEAAEPKGQQNRAAESAPPAASASLAPAVLPESAQHLAMRMTQQAAPLATASTQYAGAAMTLPGN</sequence>
<dbReference type="GO" id="GO:0005525">
    <property type="term" value="F:GTP binding"/>
    <property type="evidence" value="ECO:0007669"/>
    <property type="project" value="UniProtKB-UniRule"/>
</dbReference>
<gene>
    <name evidence="17" type="ORF">L602_002900000450</name>
</gene>
<feature type="domain" description="SRP54-type proteins GTP-binding" evidence="16">
    <location>
        <begin position="175"/>
        <end position="372"/>
    </location>
</feature>
<evidence type="ECO:0000259" key="15">
    <source>
        <dbReference type="SMART" id="SM00382"/>
    </source>
</evidence>
<dbReference type="CDD" id="cd17873">
    <property type="entry name" value="FlhF"/>
    <property type="match status" value="1"/>
</dbReference>
<dbReference type="AlphaFoldDB" id="A0A562BG07"/>
<keyword evidence="18" id="KW-1185">Reference proteome</keyword>
<dbReference type="InterPro" id="IPR027417">
    <property type="entry name" value="P-loop_NTPase"/>
</dbReference>
<keyword evidence="10" id="KW-0472">Membrane</keyword>
<evidence type="ECO:0000256" key="13">
    <source>
        <dbReference type="NCBIfam" id="TIGR03499"/>
    </source>
</evidence>
<dbReference type="FunFam" id="3.40.50.300:FF:000695">
    <property type="entry name" value="Flagellar biosynthesis regulator FlhF"/>
    <property type="match status" value="1"/>
</dbReference>
<reference evidence="17 18" key="1">
    <citation type="submission" date="2019-07" db="EMBL/GenBank/DDBJ databases">
        <title>Genome sequencing of lignin-degrading bacterial isolates.</title>
        <authorList>
            <person name="Gladden J."/>
        </authorList>
    </citation>
    <scope>NUCLEOTIDE SEQUENCE [LARGE SCALE GENOMIC DNA]</scope>
    <source>
        <strain evidence="17 18">J11</strain>
    </source>
</reference>
<dbReference type="OrthoDB" id="9778554at2"/>
<evidence type="ECO:0000256" key="8">
    <source>
        <dbReference type="ARBA" id="ARBA00022927"/>
    </source>
</evidence>
<accession>A0A562BG07</accession>
<protein>
    <recommendedName>
        <fullName evidence="3 13">Flagellar biosynthesis protein FlhF</fullName>
    </recommendedName>
</protein>
<comment type="similarity">
    <text evidence="2">Belongs to the GTP-binding SRP family.</text>
</comment>
<evidence type="ECO:0000256" key="1">
    <source>
        <dbReference type="ARBA" id="ARBA00004413"/>
    </source>
</evidence>
<dbReference type="PANTHER" id="PTHR43134">
    <property type="entry name" value="SIGNAL RECOGNITION PARTICLE RECEPTOR SUBUNIT ALPHA"/>
    <property type="match status" value="1"/>
</dbReference>
<dbReference type="InterPro" id="IPR000897">
    <property type="entry name" value="SRP54_GTPase_dom"/>
</dbReference>
<dbReference type="GO" id="GO:0005047">
    <property type="term" value="F:signal recognition particle binding"/>
    <property type="evidence" value="ECO:0007669"/>
    <property type="project" value="TreeGrafter"/>
</dbReference>
<feature type="region of interest" description="Disordered" evidence="14">
    <location>
        <begin position="774"/>
        <end position="799"/>
    </location>
</feature>
<dbReference type="SMART" id="SM00962">
    <property type="entry name" value="SRP54"/>
    <property type="match status" value="1"/>
</dbReference>
<dbReference type="SUPFAM" id="SSF52540">
    <property type="entry name" value="P-loop containing nucleoside triphosphate hydrolases"/>
    <property type="match status" value="1"/>
</dbReference>
<dbReference type="InterPro" id="IPR003593">
    <property type="entry name" value="AAA+_ATPase"/>
</dbReference>
<evidence type="ECO:0000256" key="9">
    <source>
        <dbReference type="ARBA" id="ARBA00023134"/>
    </source>
</evidence>
<dbReference type="PANTHER" id="PTHR43134:SF3">
    <property type="entry name" value="FLAGELLAR BIOSYNTHESIS PROTEIN FLHF"/>
    <property type="match status" value="1"/>
</dbReference>
<dbReference type="GO" id="GO:0044781">
    <property type="term" value="P:bacterial-type flagellum organization"/>
    <property type="evidence" value="ECO:0007669"/>
    <property type="project" value="UniProtKB-UniRule"/>
</dbReference>
<dbReference type="GO" id="GO:0015031">
    <property type="term" value="P:protein transport"/>
    <property type="evidence" value="ECO:0007669"/>
    <property type="project" value="UniProtKB-KW"/>
</dbReference>
<evidence type="ECO:0000256" key="2">
    <source>
        <dbReference type="ARBA" id="ARBA00008531"/>
    </source>
</evidence>
<keyword evidence="5" id="KW-1003">Cell membrane</keyword>
<evidence type="ECO:0000256" key="6">
    <source>
        <dbReference type="ARBA" id="ARBA00022741"/>
    </source>
</evidence>
<dbReference type="GO" id="GO:0005886">
    <property type="term" value="C:plasma membrane"/>
    <property type="evidence" value="ECO:0007669"/>
    <property type="project" value="UniProtKB-SubCell"/>
</dbReference>
<keyword evidence="4" id="KW-0813">Transport</keyword>
<dbReference type="EMBL" id="VLJN01000022">
    <property type="protein sequence ID" value="TWG84106.1"/>
    <property type="molecule type" value="Genomic_DNA"/>
</dbReference>
<dbReference type="InterPro" id="IPR020006">
    <property type="entry name" value="FlhF"/>
</dbReference>
<feature type="compositionally biased region" description="Low complexity" evidence="14">
    <location>
        <begin position="786"/>
        <end position="799"/>
    </location>
</feature>
<keyword evidence="17" id="KW-0282">Flagellum</keyword>
<evidence type="ECO:0000256" key="3">
    <source>
        <dbReference type="ARBA" id="ARBA00014919"/>
    </source>
</evidence>
<dbReference type="Pfam" id="PF00448">
    <property type="entry name" value="SRP54"/>
    <property type="match status" value="1"/>
</dbReference>
<dbReference type="GO" id="GO:0006614">
    <property type="term" value="P:SRP-dependent cotranslational protein targeting to membrane"/>
    <property type="evidence" value="ECO:0007669"/>
    <property type="project" value="UniProtKB-UniRule"/>
</dbReference>
<evidence type="ECO:0000313" key="17">
    <source>
        <dbReference type="EMBL" id="TWG84106.1"/>
    </source>
</evidence>
<evidence type="ECO:0000256" key="11">
    <source>
        <dbReference type="ARBA" id="ARBA00023225"/>
    </source>
</evidence>
<comment type="caution">
    <text evidence="17">The sequence shown here is derived from an EMBL/GenBank/DDBJ whole genome shotgun (WGS) entry which is preliminary data.</text>
</comment>
<feature type="domain" description="AAA+ ATPase" evidence="15">
    <location>
        <begin position="174"/>
        <end position="377"/>
    </location>
</feature>
<evidence type="ECO:0000256" key="12">
    <source>
        <dbReference type="ARBA" id="ARBA00025337"/>
    </source>
</evidence>
<keyword evidence="11" id="KW-1006">Bacterial flagellum protein export</keyword>
<name>A0A562BG07_9BURK</name>
<dbReference type="GO" id="GO:0003924">
    <property type="term" value="F:GTPase activity"/>
    <property type="evidence" value="ECO:0007669"/>
    <property type="project" value="UniProtKB-UniRule"/>
</dbReference>
<keyword evidence="9" id="KW-0342">GTP-binding</keyword>
<dbReference type="Gene3D" id="3.40.50.300">
    <property type="entry name" value="P-loop containing nucleotide triphosphate hydrolases"/>
    <property type="match status" value="1"/>
</dbReference>
<keyword evidence="6" id="KW-0547">Nucleotide-binding</keyword>
<evidence type="ECO:0000313" key="18">
    <source>
        <dbReference type="Proteomes" id="UP000318141"/>
    </source>
</evidence>
<evidence type="ECO:0000256" key="4">
    <source>
        <dbReference type="ARBA" id="ARBA00022448"/>
    </source>
</evidence>
<evidence type="ECO:0000256" key="7">
    <source>
        <dbReference type="ARBA" id="ARBA00022795"/>
    </source>
</evidence>
<evidence type="ECO:0000259" key="16">
    <source>
        <dbReference type="SMART" id="SM00962"/>
    </source>
</evidence>
<organism evidence="17 18">
    <name type="scientific">Cupriavidus gilardii J11</name>
    <dbReference type="NCBI Taxonomy" id="936133"/>
    <lineage>
        <taxon>Bacteria</taxon>
        <taxon>Pseudomonadati</taxon>
        <taxon>Pseudomonadota</taxon>
        <taxon>Betaproteobacteria</taxon>
        <taxon>Burkholderiales</taxon>
        <taxon>Burkholderiaceae</taxon>
        <taxon>Cupriavidus</taxon>
    </lineage>
</organism>
<keyword evidence="17" id="KW-0966">Cell projection</keyword>
<evidence type="ECO:0000256" key="14">
    <source>
        <dbReference type="SAM" id="MobiDB-lite"/>
    </source>
</evidence>
<evidence type="ECO:0000256" key="10">
    <source>
        <dbReference type="ARBA" id="ARBA00023136"/>
    </source>
</evidence>